<reference evidence="10 11" key="1">
    <citation type="journal article" date="2013" name="Proc. Natl. Acad. Sci. U.S.A.">
        <title>Fine-scale variation in meiotic recombination in Mimulus inferred from population shotgun sequencing.</title>
        <authorList>
            <person name="Hellsten U."/>
            <person name="Wright K.M."/>
            <person name="Jenkins J."/>
            <person name="Shu S."/>
            <person name="Yuan Y."/>
            <person name="Wessler S.R."/>
            <person name="Schmutz J."/>
            <person name="Willis J.H."/>
            <person name="Rokhsar D.S."/>
        </authorList>
    </citation>
    <scope>NUCLEOTIDE SEQUENCE [LARGE SCALE GENOMIC DNA]</scope>
    <source>
        <strain evidence="11">cv. DUN x IM62</strain>
    </source>
</reference>
<dbReference type="Proteomes" id="UP000030748">
    <property type="component" value="Unassembled WGS sequence"/>
</dbReference>
<comment type="similarity">
    <text evidence="2">Belongs to the aromatic acid exporter (TC 2.A.85) family.</text>
</comment>
<keyword evidence="7 9" id="KW-0472">Membrane</keyword>
<evidence type="ECO:0008006" key="12">
    <source>
        <dbReference type="Google" id="ProtNLM"/>
    </source>
</evidence>
<feature type="non-terminal residue" evidence="10">
    <location>
        <position position="225"/>
    </location>
</feature>
<protein>
    <recommendedName>
        <fullName evidence="12">Aluminum-activated malate transporter</fullName>
    </recommendedName>
</protein>
<keyword evidence="6" id="KW-0406">Ion transport</keyword>
<feature type="transmembrane region" description="Helical" evidence="9">
    <location>
        <begin position="129"/>
        <end position="147"/>
    </location>
</feature>
<accession>A0A022PQW0</accession>
<feature type="transmembrane region" description="Helical" evidence="9">
    <location>
        <begin position="42"/>
        <end position="61"/>
    </location>
</feature>
<dbReference type="EMBL" id="KI632337">
    <property type="protein sequence ID" value="EYU18116.1"/>
    <property type="molecule type" value="Genomic_DNA"/>
</dbReference>
<keyword evidence="4 9" id="KW-0812">Transmembrane</keyword>
<feature type="transmembrane region" description="Helical" evidence="9">
    <location>
        <begin position="184"/>
        <end position="205"/>
    </location>
</feature>
<dbReference type="InterPro" id="IPR020966">
    <property type="entry name" value="ALMT"/>
</dbReference>
<comment type="subcellular location">
    <subcellularLocation>
        <location evidence="1">Membrane</location>
        <topology evidence="1">Multi-pass membrane protein</topology>
    </subcellularLocation>
</comment>
<dbReference type="GO" id="GO:0009705">
    <property type="term" value="C:plant-type vacuole membrane"/>
    <property type="evidence" value="ECO:0000318"/>
    <property type="project" value="GO_Central"/>
</dbReference>
<dbReference type="STRING" id="4155.A0A022PQW0"/>
<organism evidence="10 11">
    <name type="scientific">Erythranthe guttata</name>
    <name type="common">Yellow monkey flower</name>
    <name type="synonym">Mimulus guttatus</name>
    <dbReference type="NCBI Taxonomy" id="4155"/>
    <lineage>
        <taxon>Eukaryota</taxon>
        <taxon>Viridiplantae</taxon>
        <taxon>Streptophyta</taxon>
        <taxon>Embryophyta</taxon>
        <taxon>Tracheophyta</taxon>
        <taxon>Spermatophyta</taxon>
        <taxon>Magnoliopsida</taxon>
        <taxon>eudicotyledons</taxon>
        <taxon>Gunneridae</taxon>
        <taxon>Pentapetalae</taxon>
        <taxon>asterids</taxon>
        <taxon>lamiids</taxon>
        <taxon>Lamiales</taxon>
        <taxon>Phrymaceae</taxon>
        <taxon>Erythranthe</taxon>
    </lineage>
</organism>
<dbReference type="Pfam" id="PF11744">
    <property type="entry name" value="ALMT"/>
    <property type="match status" value="1"/>
</dbReference>
<evidence type="ECO:0000256" key="5">
    <source>
        <dbReference type="ARBA" id="ARBA00022989"/>
    </source>
</evidence>
<evidence type="ECO:0000256" key="1">
    <source>
        <dbReference type="ARBA" id="ARBA00004141"/>
    </source>
</evidence>
<proteinExistence type="inferred from homology"/>
<keyword evidence="5 9" id="KW-1133">Transmembrane helix</keyword>
<evidence type="ECO:0000313" key="10">
    <source>
        <dbReference type="EMBL" id="EYU18116.1"/>
    </source>
</evidence>
<dbReference type="AlphaFoldDB" id="A0A022PQW0"/>
<evidence type="ECO:0000256" key="4">
    <source>
        <dbReference type="ARBA" id="ARBA00022692"/>
    </source>
</evidence>
<sequence length="225" mass="24373">MNSPNQEKNLGILASKWDWVKGKMVNAAKTTKKIGTDDPRRVIHAMKVGLTLTLVSLFYYFRPLYDSFGESAICAILTVVVVFEFTVGGTLSKSLNRGGATVLGAAIGIGAKSLAAAGGERGEPVIRGFLVFIITGAATYTRFLPIVKRKYDYGGQIFIVTFSLVAVSGYRVNHILQMSHQRLATVLMGGAACILISIFVCPVWAGRDLHNLVAENIEKLADFLD</sequence>
<feature type="transmembrane region" description="Helical" evidence="9">
    <location>
        <begin position="153"/>
        <end position="172"/>
    </location>
</feature>
<dbReference type="GO" id="GO:0015743">
    <property type="term" value="P:malate transport"/>
    <property type="evidence" value="ECO:0007669"/>
    <property type="project" value="InterPro"/>
</dbReference>
<keyword evidence="8" id="KW-0407">Ion channel</keyword>
<feature type="transmembrane region" description="Helical" evidence="9">
    <location>
        <begin position="73"/>
        <end position="92"/>
    </location>
</feature>
<evidence type="ECO:0000256" key="8">
    <source>
        <dbReference type="ARBA" id="ARBA00023303"/>
    </source>
</evidence>
<evidence type="ECO:0000313" key="11">
    <source>
        <dbReference type="Proteomes" id="UP000030748"/>
    </source>
</evidence>
<feature type="transmembrane region" description="Helical" evidence="9">
    <location>
        <begin position="98"/>
        <end position="117"/>
    </location>
</feature>
<evidence type="ECO:0000256" key="3">
    <source>
        <dbReference type="ARBA" id="ARBA00022448"/>
    </source>
</evidence>
<evidence type="ECO:0000256" key="6">
    <source>
        <dbReference type="ARBA" id="ARBA00023065"/>
    </source>
</evidence>
<keyword evidence="3" id="KW-0813">Transport</keyword>
<dbReference type="GO" id="GO:0034220">
    <property type="term" value="P:monoatomic ion transmembrane transport"/>
    <property type="evidence" value="ECO:0007669"/>
    <property type="project" value="UniProtKB-KW"/>
</dbReference>
<gene>
    <name evidence="10" type="ORF">MIMGU_mgv1a022356mg</name>
</gene>
<evidence type="ECO:0000256" key="7">
    <source>
        <dbReference type="ARBA" id="ARBA00023136"/>
    </source>
</evidence>
<name>A0A022PQW0_ERYGU</name>
<evidence type="ECO:0000256" key="9">
    <source>
        <dbReference type="SAM" id="Phobius"/>
    </source>
</evidence>
<evidence type="ECO:0000256" key="2">
    <source>
        <dbReference type="ARBA" id="ARBA00007079"/>
    </source>
</evidence>
<dbReference type="PANTHER" id="PTHR31086">
    <property type="entry name" value="ALUMINUM-ACTIVATED MALATE TRANSPORTER 10"/>
    <property type="match status" value="1"/>
</dbReference>
<keyword evidence="11" id="KW-1185">Reference proteome</keyword>